<dbReference type="RefSeq" id="WP_109724123.1">
    <property type="nucleotide sequence ID" value="NZ_MSZV01000052.1"/>
</dbReference>
<reference evidence="2 3" key="1">
    <citation type="submission" date="2018-05" db="EMBL/GenBank/DDBJ databases">
        <title>Genomic Encyclopedia of Type Strains, Phase IV (KMG-IV): sequencing the most valuable type-strain genomes for metagenomic binning, comparative biology and taxonomic classification.</title>
        <authorList>
            <person name="Goeker M."/>
        </authorList>
    </citation>
    <scope>NUCLEOTIDE SEQUENCE [LARGE SCALE GENOMIC DNA]</scope>
    <source>
        <strain evidence="2 3">DSM 14263</strain>
    </source>
</reference>
<comment type="caution">
    <text evidence="2">The sequence shown here is derived from an EMBL/GenBank/DDBJ whole genome shotgun (WGS) entry which is preliminary data.</text>
</comment>
<evidence type="ECO:0000313" key="3">
    <source>
        <dbReference type="Proteomes" id="UP000245812"/>
    </source>
</evidence>
<keyword evidence="1" id="KW-0732">Signal</keyword>
<proteinExistence type="predicted"/>
<protein>
    <submittedName>
        <fullName evidence="2">Uncharacterized protein</fullName>
    </submittedName>
</protein>
<evidence type="ECO:0000256" key="1">
    <source>
        <dbReference type="SAM" id="SignalP"/>
    </source>
</evidence>
<dbReference type="EMBL" id="QGHC01000009">
    <property type="protein sequence ID" value="PWK85266.1"/>
    <property type="molecule type" value="Genomic_DNA"/>
</dbReference>
<organism evidence="2 3">
    <name type="scientific">Fulvimonas soli</name>
    <dbReference type="NCBI Taxonomy" id="155197"/>
    <lineage>
        <taxon>Bacteria</taxon>
        <taxon>Pseudomonadati</taxon>
        <taxon>Pseudomonadota</taxon>
        <taxon>Gammaproteobacteria</taxon>
        <taxon>Lysobacterales</taxon>
        <taxon>Rhodanobacteraceae</taxon>
        <taxon>Fulvimonas</taxon>
    </lineage>
</organism>
<dbReference type="AlphaFoldDB" id="A0A316HY37"/>
<dbReference type="Proteomes" id="UP000245812">
    <property type="component" value="Unassembled WGS sequence"/>
</dbReference>
<keyword evidence="3" id="KW-1185">Reference proteome</keyword>
<accession>A0A316HY37</accession>
<feature type="chain" id="PRO_5016323387" evidence="1">
    <location>
        <begin position="23"/>
        <end position="107"/>
    </location>
</feature>
<feature type="signal peptide" evidence="1">
    <location>
        <begin position="1"/>
        <end position="22"/>
    </location>
</feature>
<gene>
    <name evidence="2" type="ORF">C7456_10940</name>
</gene>
<sequence>MARGAARAVLLYVLLPWPAVPAAMVQDAPPGGAAAPPRRPLIEVRVVLLPAPRTPSGLPAVSLDARPAVAPQPRQQAWPAAVQLLGTYAPNTQICRGRDCESGRPPR</sequence>
<name>A0A316HY37_9GAMM</name>
<evidence type="ECO:0000313" key="2">
    <source>
        <dbReference type="EMBL" id="PWK85266.1"/>
    </source>
</evidence>